<protein>
    <submittedName>
        <fullName evidence="2">Uncharacterized protein</fullName>
    </submittedName>
</protein>
<sequence length="125" mass="14024">MMLWVGLFRPGDWLLVILGLYVCAASFPWAWRVGVAEKAIVKRGGEVFSELDLARNRRIEVPGPLGLTTVVVDQRRVRVAADPGPRQYCVRQGWLTRPGEIAICAPNQVSVEIQGRQRTYDSLAY</sequence>
<gene>
    <name evidence="2" type="ORF">CAPSK01_004300</name>
</gene>
<dbReference type="EMBL" id="JDSS02000043">
    <property type="protein sequence ID" value="KFB66411.1"/>
    <property type="molecule type" value="Genomic_DNA"/>
</dbReference>
<keyword evidence="1" id="KW-1133">Transmembrane helix</keyword>
<reference evidence="2 3" key="1">
    <citation type="submission" date="2014-07" db="EMBL/GenBank/DDBJ databases">
        <title>Expanding our view of genomic diversity in Candidatus Accumulibacter clades.</title>
        <authorList>
            <person name="Skennerton C.T."/>
            <person name="Barr J.J."/>
            <person name="Slater F.R."/>
            <person name="Bond P.L."/>
            <person name="Tyson G.W."/>
        </authorList>
    </citation>
    <scope>NUCLEOTIDE SEQUENCE [LARGE SCALE GENOMIC DNA]</scope>
    <source>
        <strain evidence="3">SK-01</strain>
    </source>
</reference>
<proteinExistence type="predicted"/>
<accession>A0A084XVB7</accession>
<keyword evidence="1" id="KW-0472">Membrane</keyword>
<dbReference type="Pfam" id="PF07009">
    <property type="entry name" value="NusG_II"/>
    <property type="match status" value="1"/>
</dbReference>
<keyword evidence="1" id="KW-0812">Transmembrane</keyword>
<feature type="transmembrane region" description="Helical" evidence="1">
    <location>
        <begin position="12"/>
        <end position="31"/>
    </location>
</feature>
<evidence type="ECO:0000256" key="1">
    <source>
        <dbReference type="SAM" id="Phobius"/>
    </source>
</evidence>
<evidence type="ECO:0000313" key="3">
    <source>
        <dbReference type="Proteomes" id="UP000019812"/>
    </source>
</evidence>
<dbReference type="Gene3D" id="2.60.320.10">
    <property type="entry name" value="N-utilization substance G protein NusG, insert domain"/>
    <property type="match status" value="1"/>
</dbReference>
<name>A0A084XVB7_9PROT</name>
<dbReference type="STRING" id="1457154.CAPSK01_004300"/>
<dbReference type="AlphaFoldDB" id="A0A084XVB7"/>
<evidence type="ECO:0000313" key="2">
    <source>
        <dbReference type="EMBL" id="KFB66411.1"/>
    </source>
</evidence>
<dbReference type="CDD" id="cd09910">
    <property type="entry name" value="NGN-insert_like"/>
    <property type="match status" value="1"/>
</dbReference>
<dbReference type="Proteomes" id="UP000019812">
    <property type="component" value="Unassembled WGS sequence"/>
</dbReference>
<organism evidence="2 3">
    <name type="scientific">Candidatus Accumulibacter vicinus</name>
    <dbReference type="NCBI Taxonomy" id="2954382"/>
    <lineage>
        <taxon>Bacteria</taxon>
        <taxon>Pseudomonadati</taxon>
        <taxon>Pseudomonadota</taxon>
        <taxon>Betaproteobacteria</taxon>
        <taxon>Candidatus Accumulibacter</taxon>
    </lineage>
</organism>
<comment type="caution">
    <text evidence="2">The sequence shown here is derived from an EMBL/GenBank/DDBJ whole genome shotgun (WGS) entry which is preliminary data.</text>
</comment>
<dbReference type="InterPro" id="IPR038690">
    <property type="entry name" value="NusG_2_sf"/>
</dbReference>